<reference evidence="1" key="1">
    <citation type="submission" date="2017-05" db="UniProtKB">
        <authorList>
            <consortium name="EnsemblMetazoa"/>
        </authorList>
    </citation>
    <scope>IDENTIFICATION</scope>
</reference>
<evidence type="ECO:0000313" key="1">
    <source>
        <dbReference type="EnsemblMetazoa" id="Aqu2.1.42341_001"/>
    </source>
</evidence>
<name>A0A1X7VPN7_AMPQE</name>
<dbReference type="AlphaFoldDB" id="A0A1X7VPN7"/>
<dbReference type="InParanoid" id="A0A1X7VPN7"/>
<accession>A0A1X7VPN7</accession>
<sequence length="56" mass="6461">MQDLRQDIINDRGIYSKLFRIGIRCLDSQLIGLYEMCDILLGEPVCEKSRGYHGLT</sequence>
<organism evidence="1">
    <name type="scientific">Amphimedon queenslandica</name>
    <name type="common">Sponge</name>
    <dbReference type="NCBI Taxonomy" id="400682"/>
    <lineage>
        <taxon>Eukaryota</taxon>
        <taxon>Metazoa</taxon>
        <taxon>Porifera</taxon>
        <taxon>Demospongiae</taxon>
        <taxon>Heteroscleromorpha</taxon>
        <taxon>Haplosclerida</taxon>
        <taxon>Niphatidae</taxon>
        <taxon>Amphimedon</taxon>
    </lineage>
</organism>
<proteinExistence type="predicted"/>
<dbReference type="EnsemblMetazoa" id="Aqu2.1.42341_001">
    <property type="protein sequence ID" value="Aqu2.1.42341_001"/>
    <property type="gene ID" value="Aqu2.1.42341"/>
</dbReference>
<protein>
    <submittedName>
        <fullName evidence="1">Uncharacterized protein</fullName>
    </submittedName>
</protein>